<keyword evidence="2" id="KW-0963">Cytoplasm</keyword>
<comment type="subcellular location">
    <subcellularLocation>
        <location evidence="1">Cytoplasm</location>
    </subcellularLocation>
</comment>
<dbReference type="GO" id="GO:0016791">
    <property type="term" value="F:phosphatase activity"/>
    <property type="evidence" value="ECO:0007669"/>
    <property type="project" value="TreeGrafter"/>
</dbReference>
<dbReference type="InterPro" id="IPR029021">
    <property type="entry name" value="Prot-tyrosine_phosphatase-like"/>
</dbReference>
<feature type="non-terminal residue" evidence="4">
    <location>
        <position position="1"/>
    </location>
</feature>
<dbReference type="PANTHER" id="PTHR31126">
    <property type="entry name" value="TYROSINE-PROTEIN PHOSPHATASE"/>
    <property type="match status" value="1"/>
</dbReference>
<dbReference type="GO" id="GO:0005737">
    <property type="term" value="C:cytoplasm"/>
    <property type="evidence" value="ECO:0007669"/>
    <property type="project" value="UniProtKB-SubCell"/>
</dbReference>
<dbReference type="OrthoDB" id="6375174at2759"/>
<dbReference type="EMBL" id="MU004231">
    <property type="protein sequence ID" value="KAF2673127.1"/>
    <property type="molecule type" value="Genomic_DNA"/>
</dbReference>
<sequence>NFGAVSPGAIYRAQFPQPDNYAWLSTLGLKAILTLVEGPFDDHYREWMFQEGIQHHNIILPTNKDAVNMREADIKAALSVLLDQRNYPLLIHCNKGKHRTGCLVGTLRLAMGEEMGPVVEEYRAYAGKKARPGDEKFLGEMD</sequence>
<keyword evidence="5" id="KW-1185">Reference proteome</keyword>
<evidence type="ECO:0000256" key="1">
    <source>
        <dbReference type="ARBA" id="ARBA00004496"/>
    </source>
</evidence>
<dbReference type="SUPFAM" id="SSF52799">
    <property type="entry name" value="(Phosphotyrosine protein) phosphatases II"/>
    <property type="match status" value="1"/>
</dbReference>
<dbReference type="Gene3D" id="3.90.190.10">
    <property type="entry name" value="Protein tyrosine phosphatase superfamily"/>
    <property type="match status" value="1"/>
</dbReference>
<evidence type="ECO:0000256" key="2">
    <source>
        <dbReference type="ARBA" id="ARBA00022490"/>
    </source>
</evidence>
<evidence type="ECO:0000313" key="4">
    <source>
        <dbReference type="EMBL" id="KAF2673127.1"/>
    </source>
</evidence>
<dbReference type="PANTHER" id="PTHR31126:SF48">
    <property type="entry name" value="INOSITOL PHOSPHATASE SIW14"/>
    <property type="match status" value="1"/>
</dbReference>
<evidence type="ECO:0000313" key="5">
    <source>
        <dbReference type="Proteomes" id="UP000799302"/>
    </source>
</evidence>
<dbReference type="InterPro" id="IPR004861">
    <property type="entry name" value="Siw14-like"/>
</dbReference>
<dbReference type="GO" id="GO:0052840">
    <property type="term" value="F:inositol diphosphate tetrakisphosphate diphosphatase activity"/>
    <property type="evidence" value="ECO:0007669"/>
    <property type="project" value="TreeGrafter"/>
</dbReference>
<proteinExistence type="predicted"/>
<protein>
    <submittedName>
        <fullName evidence="4">Protein-tyrosine phosphatase</fullName>
    </submittedName>
</protein>
<dbReference type="PROSITE" id="PS00383">
    <property type="entry name" value="TYR_PHOSPHATASE_1"/>
    <property type="match status" value="1"/>
</dbReference>
<gene>
    <name evidence="4" type="ORF">BT63DRAFT_353243</name>
</gene>
<organism evidence="4 5">
    <name type="scientific">Microthyrium microscopicum</name>
    <dbReference type="NCBI Taxonomy" id="703497"/>
    <lineage>
        <taxon>Eukaryota</taxon>
        <taxon>Fungi</taxon>
        <taxon>Dikarya</taxon>
        <taxon>Ascomycota</taxon>
        <taxon>Pezizomycotina</taxon>
        <taxon>Dothideomycetes</taxon>
        <taxon>Dothideomycetes incertae sedis</taxon>
        <taxon>Microthyriales</taxon>
        <taxon>Microthyriaceae</taxon>
        <taxon>Microthyrium</taxon>
    </lineage>
</organism>
<evidence type="ECO:0000256" key="3">
    <source>
        <dbReference type="ARBA" id="ARBA00022801"/>
    </source>
</evidence>
<keyword evidence="3" id="KW-0378">Hydrolase</keyword>
<accession>A0A6A6UNX2</accession>
<name>A0A6A6UNX2_9PEZI</name>
<dbReference type="Pfam" id="PF03162">
    <property type="entry name" value="Y_phosphatase2"/>
    <property type="match status" value="1"/>
</dbReference>
<dbReference type="InterPro" id="IPR016130">
    <property type="entry name" value="Tyr_Pase_AS"/>
</dbReference>
<feature type="non-terminal residue" evidence="4">
    <location>
        <position position="142"/>
    </location>
</feature>
<reference evidence="4" key="1">
    <citation type="journal article" date="2020" name="Stud. Mycol.">
        <title>101 Dothideomycetes genomes: a test case for predicting lifestyles and emergence of pathogens.</title>
        <authorList>
            <person name="Haridas S."/>
            <person name="Albert R."/>
            <person name="Binder M."/>
            <person name="Bloem J."/>
            <person name="Labutti K."/>
            <person name="Salamov A."/>
            <person name="Andreopoulos B."/>
            <person name="Baker S."/>
            <person name="Barry K."/>
            <person name="Bills G."/>
            <person name="Bluhm B."/>
            <person name="Cannon C."/>
            <person name="Castanera R."/>
            <person name="Culley D."/>
            <person name="Daum C."/>
            <person name="Ezra D."/>
            <person name="Gonzalez J."/>
            <person name="Henrissat B."/>
            <person name="Kuo A."/>
            <person name="Liang C."/>
            <person name="Lipzen A."/>
            <person name="Lutzoni F."/>
            <person name="Magnuson J."/>
            <person name="Mondo S."/>
            <person name="Nolan M."/>
            <person name="Ohm R."/>
            <person name="Pangilinan J."/>
            <person name="Park H.-J."/>
            <person name="Ramirez L."/>
            <person name="Alfaro M."/>
            <person name="Sun H."/>
            <person name="Tritt A."/>
            <person name="Yoshinaga Y."/>
            <person name="Zwiers L.-H."/>
            <person name="Turgeon B."/>
            <person name="Goodwin S."/>
            <person name="Spatafora J."/>
            <person name="Crous P."/>
            <person name="Grigoriev I."/>
        </authorList>
    </citation>
    <scope>NUCLEOTIDE SEQUENCE</scope>
    <source>
        <strain evidence="4">CBS 115976</strain>
    </source>
</reference>
<dbReference type="FunFam" id="3.90.190.10:FF:000035">
    <property type="entry name" value="Tyrosine phosphatase, putative"/>
    <property type="match status" value="1"/>
</dbReference>
<dbReference type="AlphaFoldDB" id="A0A6A6UNX2"/>
<dbReference type="Proteomes" id="UP000799302">
    <property type="component" value="Unassembled WGS sequence"/>
</dbReference>